<dbReference type="PROSITE" id="PS00941">
    <property type="entry name" value="CARBOXYLESTERASE_B_2"/>
    <property type="match status" value="1"/>
</dbReference>
<evidence type="ECO:0000256" key="1">
    <source>
        <dbReference type="ARBA" id="ARBA00005964"/>
    </source>
</evidence>
<keyword evidence="2 3" id="KW-0378">Hydrolase</keyword>
<dbReference type="PROSITE" id="PS00122">
    <property type="entry name" value="CARBOXYLESTERASE_B_1"/>
    <property type="match status" value="1"/>
</dbReference>
<name>A0A8H5K4J8_9HYPO</name>
<feature type="chain" id="PRO_5034904460" description="Carboxylic ester hydrolase" evidence="3">
    <location>
        <begin position="18"/>
        <end position="585"/>
    </location>
</feature>
<dbReference type="AlphaFoldDB" id="A0A8H5K4J8"/>
<accession>A0A8H5K4J8</accession>
<feature type="domain" description="Carboxylesterase type B" evidence="4">
    <location>
        <begin position="24"/>
        <end position="543"/>
    </location>
</feature>
<dbReference type="InterPro" id="IPR050654">
    <property type="entry name" value="AChE-related_enzymes"/>
</dbReference>
<proteinExistence type="inferred from homology"/>
<dbReference type="InterPro" id="IPR019826">
    <property type="entry name" value="Carboxylesterase_B_AS"/>
</dbReference>
<evidence type="ECO:0000313" key="5">
    <source>
        <dbReference type="EMBL" id="KAF5567207.1"/>
    </source>
</evidence>
<comment type="caution">
    <text evidence="5">The sequence shown here is derived from an EMBL/GenBank/DDBJ whole genome shotgun (WGS) entry which is preliminary data.</text>
</comment>
<evidence type="ECO:0000256" key="2">
    <source>
        <dbReference type="ARBA" id="ARBA00022801"/>
    </source>
</evidence>
<dbReference type="Gene3D" id="3.40.50.1820">
    <property type="entry name" value="alpha/beta hydrolase"/>
    <property type="match status" value="1"/>
</dbReference>
<comment type="similarity">
    <text evidence="1 3">Belongs to the type-B carboxylesterase/lipase family.</text>
</comment>
<organism evidence="5 6">
    <name type="scientific">Fusarium napiforme</name>
    <dbReference type="NCBI Taxonomy" id="42672"/>
    <lineage>
        <taxon>Eukaryota</taxon>
        <taxon>Fungi</taxon>
        <taxon>Dikarya</taxon>
        <taxon>Ascomycota</taxon>
        <taxon>Pezizomycotina</taxon>
        <taxon>Sordariomycetes</taxon>
        <taxon>Hypocreomycetidae</taxon>
        <taxon>Hypocreales</taxon>
        <taxon>Nectriaceae</taxon>
        <taxon>Fusarium</taxon>
        <taxon>Fusarium fujikuroi species complex</taxon>
    </lineage>
</organism>
<dbReference type="Pfam" id="PF00135">
    <property type="entry name" value="COesterase"/>
    <property type="match status" value="1"/>
</dbReference>
<dbReference type="EC" id="3.1.1.-" evidence="3"/>
<sequence>MWFKTTVLAIGIAWSLAGSKTSSRPRVTVKNGTYEGIYSPEYHQDFFLGLPYAQPPVGDLRFRVPRPLNSSFQTVHEAKAYPAACVGYGGDAMFYNELSEDCLYLNVIRPAGYQGEKLPVAFWMHGGGFFQGATQDKRYNLSFIVQQSVEIGQPIIGVSVQYRLSAWGFLLGKEVQASGQTNLGLRDQRLALHWIQENIASFGGDPRKVTLWGESAGASSVGNHILAYNGRDDGLFRAGIMQSGGPIFYYPMTAVQKHFDSLAKLAGCDENPDKLQCLRALPFSQLNAAVNSSEDLTQRWHPVVDGSFIPARPTEMLANGSFLKVPIIVGANSDEGSIFSPRLIDTEEDFYMHLIHNTSFSHRTGKLLESPFFAAKVPIDFAKQVLEVYPDIPELGIPGVPTLAFNQRPEPRFGNQFRRSSAYYGDAIFVGPRRRTCETWAEAGLPAWCYRFNAVPAGVPPEIGSTHFQEIAFIKQNRVGGGQGYYMPPVPPFKGKPDSYTQLSKLMGMTWISFVREMDPNHWRKVKKSRALELPDSPRWPTYRKGSLEIVWDPRVDGLAYVETDTYRAAAIDLINRAAATVFDR</sequence>
<gene>
    <name evidence="5" type="ORF">FNAPI_799</name>
</gene>
<reference evidence="5 6" key="1">
    <citation type="submission" date="2020-05" db="EMBL/GenBank/DDBJ databases">
        <title>Identification and distribution of gene clusters putatively required for synthesis of sphingolipid metabolism inhibitors in phylogenetically diverse species of the filamentous fungus Fusarium.</title>
        <authorList>
            <person name="Kim H.-S."/>
            <person name="Busman M."/>
            <person name="Brown D.W."/>
            <person name="Divon H."/>
            <person name="Uhlig S."/>
            <person name="Proctor R.H."/>
        </authorList>
    </citation>
    <scope>NUCLEOTIDE SEQUENCE [LARGE SCALE GENOMIC DNA]</scope>
    <source>
        <strain evidence="5 6">NRRL 25196</strain>
    </source>
</reference>
<dbReference type="PANTHER" id="PTHR43918:SF4">
    <property type="entry name" value="CARBOXYLIC ESTER HYDROLASE"/>
    <property type="match status" value="1"/>
</dbReference>
<dbReference type="SUPFAM" id="SSF53474">
    <property type="entry name" value="alpha/beta-Hydrolases"/>
    <property type="match status" value="1"/>
</dbReference>
<dbReference type="InterPro" id="IPR029058">
    <property type="entry name" value="AB_hydrolase_fold"/>
</dbReference>
<dbReference type="Proteomes" id="UP000574317">
    <property type="component" value="Unassembled WGS sequence"/>
</dbReference>
<evidence type="ECO:0000256" key="3">
    <source>
        <dbReference type="RuleBase" id="RU361235"/>
    </source>
</evidence>
<evidence type="ECO:0000259" key="4">
    <source>
        <dbReference type="Pfam" id="PF00135"/>
    </source>
</evidence>
<dbReference type="InterPro" id="IPR002018">
    <property type="entry name" value="CarbesteraseB"/>
</dbReference>
<dbReference type="PANTHER" id="PTHR43918">
    <property type="entry name" value="ACETYLCHOLINESTERASE"/>
    <property type="match status" value="1"/>
</dbReference>
<keyword evidence="3" id="KW-0732">Signal</keyword>
<dbReference type="InterPro" id="IPR019819">
    <property type="entry name" value="Carboxylesterase_B_CS"/>
</dbReference>
<dbReference type="EMBL" id="JAAOAO010000028">
    <property type="protein sequence ID" value="KAF5567207.1"/>
    <property type="molecule type" value="Genomic_DNA"/>
</dbReference>
<protein>
    <recommendedName>
        <fullName evidence="3">Carboxylic ester hydrolase</fullName>
        <ecNumber evidence="3">3.1.1.-</ecNumber>
    </recommendedName>
</protein>
<evidence type="ECO:0000313" key="6">
    <source>
        <dbReference type="Proteomes" id="UP000574317"/>
    </source>
</evidence>
<dbReference type="GO" id="GO:0052689">
    <property type="term" value="F:carboxylic ester hydrolase activity"/>
    <property type="evidence" value="ECO:0007669"/>
    <property type="project" value="TreeGrafter"/>
</dbReference>
<feature type="signal peptide" evidence="3">
    <location>
        <begin position="1"/>
        <end position="17"/>
    </location>
</feature>
<keyword evidence="6" id="KW-1185">Reference proteome</keyword>